<sequence length="485" mass="54016">MLLGKLKRILIALLVVFFTAQTFAATTDLAIRFLDKANEAYEDGNVEDAYKYVNQALAVAKDEDSQANVLYFAQTVYAAKLQALQKKYDDMALIDIKMNLEKYPNVETSKIKKLVKQIETDQANKEKAAQKAETAAQRKVEQERFEAQQESMEAQAKAMKEQAAAMKEQAEATKQGQEDFKNALESGLKDMGNAFSETARETKRSTRVIAFSIIGIAIIIAFLVMLIIVIIRRAAKANLMQQEQYAQAFKLLAQNQSQTNRLMLGGITDIYGGNPSLRIAGSSTWAPAQALPDVTFSEEDEEELKQLAVKCEEIGQQIDNVTGRKNNSKNVSELVYKLSIQLGLPQGMAMLNFCAAMIYDAGFLAIDPDLLVATQLTEEEKHALNEHVNLAEKHLEFVPKKYWSVFEDAATKHHENIDGSGYPQGLSGDEIPQIARLIRVAESYVSLSSKRSYRGAMDKESAINTLKEQSALYDQDVVEALDKIL</sequence>
<dbReference type="PANTHER" id="PTHR45228">
    <property type="entry name" value="CYCLIC DI-GMP PHOSPHODIESTERASE TM_0186-RELATED"/>
    <property type="match status" value="1"/>
</dbReference>
<reference evidence="5 6" key="1">
    <citation type="submission" date="2016-10" db="EMBL/GenBank/DDBJ databases">
        <authorList>
            <person name="de Groot N.N."/>
        </authorList>
    </citation>
    <scope>NUCLEOTIDE SEQUENCE [LARGE SCALE GENOMIC DNA]</scope>
    <source>
        <strain evidence="5 6">B25</strain>
    </source>
</reference>
<feature type="compositionally biased region" description="Basic and acidic residues" evidence="1">
    <location>
        <begin position="126"/>
        <end position="147"/>
    </location>
</feature>
<name>A0A1H9GU10_9SPIR</name>
<keyword evidence="2" id="KW-0812">Transmembrane</keyword>
<keyword evidence="2" id="KW-1133">Transmembrane helix</keyword>
<evidence type="ECO:0000313" key="5">
    <source>
        <dbReference type="EMBL" id="SEQ53488.1"/>
    </source>
</evidence>
<dbReference type="RefSeq" id="WP_074643902.1">
    <property type="nucleotide sequence ID" value="NZ_FOFU01000005.1"/>
</dbReference>
<dbReference type="SUPFAM" id="SSF109604">
    <property type="entry name" value="HD-domain/PDEase-like"/>
    <property type="match status" value="1"/>
</dbReference>
<evidence type="ECO:0000256" key="1">
    <source>
        <dbReference type="SAM" id="MobiDB-lite"/>
    </source>
</evidence>
<gene>
    <name evidence="5" type="ORF">SAMN04487977_105137</name>
</gene>
<evidence type="ECO:0000256" key="2">
    <source>
        <dbReference type="SAM" id="Phobius"/>
    </source>
</evidence>
<dbReference type="InterPro" id="IPR052020">
    <property type="entry name" value="Cyclic_di-GMP/3'3'-cGAMP_PDE"/>
</dbReference>
<dbReference type="AlphaFoldDB" id="A0A1H9GU10"/>
<evidence type="ECO:0000313" key="6">
    <source>
        <dbReference type="Proteomes" id="UP000182360"/>
    </source>
</evidence>
<feature type="signal peptide" evidence="3">
    <location>
        <begin position="1"/>
        <end position="24"/>
    </location>
</feature>
<dbReference type="OrthoDB" id="9781505at2"/>
<accession>A0A1H9GU10</accession>
<protein>
    <submittedName>
        <fullName evidence="5">HD domain-containing protein</fullName>
    </submittedName>
</protein>
<dbReference type="Gene3D" id="1.10.3210.10">
    <property type="entry name" value="Hypothetical protein af1432"/>
    <property type="match status" value="1"/>
</dbReference>
<dbReference type="Pfam" id="PF13487">
    <property type="entry name" value="HD_5"/>
    <property type="match status" value="1"/>
</dbReference>
<dbReference type="EMBL" id="FOFU01000005">
    <property type="protein sequence ID" value="SEQ53488.1"/>
    <property type="molecule type" value="Genomic_DNA"/>
</dbReference>
<feature type="transmembrane region" description="Helical" evidence="2">
    <location>
        <begin position="208"/>
        <end position="231"/>
    </location>
</feature>
<keyword evidence="6" id="KW-1185">Reference proteome</keyword>
<evidence type="ECO:0000259" key="4">
    <source>
        <dbReference type="PROSITE" id="PS51832"/>
    </source>
</evidence>
<feature type="compositionally biased region" description="Basic and acidic residues" evidence="1">
    <location>
        <begin position="168"/>
        <end position="177"/>
    </location>
</feature>
<dbReference type="Proteomes" id="UP000182360">
    <property type="component" value="Unassembled WGS sequence"/>
</dbReference>
<feature type="region of interest" description="Disordered" evidence="1">
    <location>
        <begin position="126"/>
        <end position="177"/>
    </location>
</feature>
<proteinExistence type="predicted"/>
<keyword evidence="3" id="KW-0732">Signal</keyword>
<feature type="domain" description="HD-GYP" evidence="4">
    <location>
        <begin position="300"/>
        <end position="485"/>
    </location>
</feature>
<feature type="chain" id="PRO_5010357609" evidence="3">
    <location>
        <begin position="25"/>
        <end position="485"/>
    </location>
</feature>
<dbReference type="InterPro" id="IPR037522">
    <property type="entry name" value="HD_GYP_dom"/>
</dbReference>
<evidence type="ECO:0000256" key="3">
    <source>
        <dbReference type="SAM" id="SignalP"/>
    </source>
</evidence>
<organism evidence="5 6">
    <name type="scientific">Treponema bryantii</name>
    <dbReference type="NCBI Taxonomy" id="163"/>
    <lineage>
        <taxon>Bacteria</taxon>
        <taxon>Pseudomonadati</taxon>
        <taxon>Spirochaetota</taxon>
        <taxon>Spirochaetia</taxon>
        <taxon>Spirochaetales</taxon>
        <taxon>Treponemataceae</taxon>
        <taxon>Treponema</taxon>
    </lineage>
</organism>
<dbReference type="PANTHER" id="PTHR45228:SF1">
    <property type="entry name" value="CYCLIC DI-GMP PHOSPHODIESTERASE TM_0186"/>
    <property type="match status" value="1"/>
</dbReference>
<feature type="compositionally biased region" description="Low complexity" evidence="1">
    <location>
        <begin position="152"/>
        <end position="167"/>
    </location>
</feature>
<keyword evidence="2" id="KW-0472">Membrane</keyword>
<dbReference type="STRING" id="163.SAMN04487775_101360"/>
<dbReference type="CDD" id="cd00077">
    <property type="entry name" value="HDc"/>
    <property type="match status" value="1"/>
</dbReference>
<dbReference type="PROSITE" id="PS51832">
    <property type="entry name" value="HD_GYP"/>
    <property type="match status" value="1"/>
</dbReference>
<dbReference type="InterPro" id="IPR003607">
    <property type="entry name" value="HD/PDEase_dom"/>
</dbReference>